<dbReference type="Proteomes" id="UP000321424">
    <property type="component" value="Unassembled WGS sequence"/>
</dbReference>
<dbReference type="EMBL" id="BJXA01000002">
    <property type="protein sequence ID" value="GEM36039.1"/>
    <property type="molecule type" value="Genomic_DNA"/>
</dbReference>
<feature type="chain" id="PRO_5022137922" evidence="1">
    <location>
        <begin position="21"/>
        <end position="81"/>
    </location>
</feature>
<evidence type="ECO:0000313" key="2">
    <source>
        <dbReference type="EMBL" id="GEM36039.1"/>
    </source>
</evidence>
<protein>
    <submittedName>
        <fullName evidence="2">Uncharacterized protein</fullName>
    </submittedName>
</protein>
<organism evidence="2 3">
    <name type="scientific">Nocardia ninae NBRC 108245</name>
    <dbReference type="NCBI Taxonomy" id="1210091"/>
    <lineage>
        <taxon>Bacteria</taxon>
        <taxon>Bacillati</taxon>
        <taxon>Actinomycetota</taxon>
        <taxon>Actinomycetes</taxon>
        <taxon>Mycobacteriales</taxon>
        <taxon>Nocardiaceae</taxon>
        <taxon>Nocardia</taxon>
    </lineage>
</organism>
<proteinExistence type="predicted"/>
<feature type="signal peptide" evidence="1">
    <location>
        <begin position="1"/>
        <end position="20"/>
    </location>
</feature>
<keyword evidence="3" id="KW-1185">Reference proteome</keyword>
<dbReference type="AlphaFoldDB" id="A0A511M5Z5"/>
<accession>A0A511M5Z5</accession>
<evidence type="ECO:0000313" key="3">
    <source>
        <dbReference type="Proteomes" id="UP000321424"/>
    </source>
</evidence>
<evidence type="ECO:0000256" key="1">
    <source>
        <dbReference type="SAM" id="SignalP"/>
    </source>
</evidence>
<reference evidence="2 3" key="1">
    <citation type="submission" date="2019-07" db="EMBL/GenBank/DDBJ databases">
        <title>Whole genome shotgun sequence of Nocardia ninae NBRC 108245.</title>
        <authorList>
            <person name="Hosoyama A."/>
            <person name="Uohara A."/>
            <person name="Ohji S."/>
            <person name="Ichikawa N."/>
        </authorList>
    </citation>
    <scope>NUCLEOTIDE SEQUENCE [LARGE SCALE GENOMIC DNA]</scope>
    <source>
        <strain evidence="2 3">NBRC 108245</strain>
    </source>
</reference>
<comment type="caution">
    <text evidence="2">The sequence shown here is derived from an EMBL/GenBank/DDBJ whole genome shotgun (WGS) entry which is preliminary data.</text>
</comment>
<name>A0A511M5Z5_9NOCA</name>
<gene>
    <name evidence="2" type="ORF">NN4_05580</name>
</gene>
<sequence length="81" mass="8347">MRVTARVTGVSLITRTSAGAAVAGADKAVTATAVTSKLTSAIQHREFAIPSVIPPHESLVGAEHARHVAVLSNGYALLDTR</sequence>
<keyword evidence="1" id="KW-0732">Signal</keyword>